<evidence type="ECO:0000256" key="6">
    <source>
        <dbReference type="ARBA" id="ARBA00022989"/>
    </source>
</evidence>
<feature type="transmembrane region" description="Helical" evidence="12">
    <location>
        <begin position="1105"/>
        <end position="1125"/>
    </location>
</feature>
<proteinExistence type="inferred from homology"/>
<feature type="region of interest" description="Disordered" evidence="11">
    <location>
        <begin position="832"/>
        <end position="865"/>
    </location>
</feature>
<evidence type="ECO:0000256" key="8">
    <source>
        <dbReference type="ARBA" id="ARBA00023136"/>
    </source>
</evidence>
<comment type="similarity">
    <text evidence="2">Belongs to the EsaA family.</text>
</comment>
<keyword evidence="7" id="KW-0843">Virulence</keyword>
<feature type="compositionally biased region" description="Basic and acidic residues" evidence="11">
    <location>
        <begin position="585"/>
        <end position="615"/>
    </location>
</feature>
<evidence type="ECO:0000256" key="12">
    <source>
        <dbReference type="SAM" id="Phobius"/>
    </source>
</evidence>
<dbReference type="EMBL" id="NUWN01000126">
    <property type="protein sequence ID" value="PFK29608.1"/>
    <property type="molecule type" value="Genomic_DNA"/>
</dbReference>
<comment type="subunit">
    <text evidence="9">Homodimer. Interacts with EssB.</text>
</comment>
<feature type="transmembrane region" description="Helical" evidence="12">
    <location>
        <begin position="7"/>
        <end position="30"/>
    </location>
</feature>
<feature type="transmembrane region" description="Helical" evidence="12">
    <location>
        <begin position="1003"/>
        <end position="1023"/>
    </location>
</feature>
<feature type="compositionally biased region" description="Polar residues" evidence="11">
    <location>
        <begin position="850"/>
        <end position="865"/>
    </location>
</feature>
<dbReference type="Proteomes" id="UP000242656">
    <property type="component" value="Unassembled WGS sequence"/>
</dbReference>
<keyword evidence="5 12" id="KW-0812">Transmembrane</keyword>
<evidence type="ECO:0000256" key="5">
    <source>
        <dbReference type="ARBA" id="ARBA00022692"/>
    </source>
</evidence>
<accession>A0A2B0L6D8</accession>
<evidence type="ECO:0000256" key="11">
    <source>
        <dbReference type="SAM" id="MobiDB-lite"/>
    </source>
</evidence>
<sequence>MIKKYKSYFPLIVITVGGLFLILTFTYFGFKDDNVYQSTNQKVSKIQYVLVNEDKGAVFEGRKYELGADFVTLINQDSKNSWQTVSRNIANAGIENGQFDAEIIIPQDFSERLLSLQSMAPEQATINYRVRKGQNEISNQAVQTQVDDILKNFNQRIVQMYFSSIVGNLSEAQRNVNKIVGAEVDAKKYLMTNIQNPFKELSGGFDTLSNVSSILDVDNKDFLSEQQAFVSSVKTLMDSNNKSLEAGSTSTKEAQKSANENIAKTNEKLKESLKQFEDQFNLQKTQFENQFNSQKTQFEDQFNLQKTQLEKQRQTDLLGYKAKYDGLNQSVFNQLGNFYTPATGEVNSAGVYTEFLLNAKLFQETQAARIDELKDEIKQLQSQVETLNGLRKQIAQTYYGSAEKNPDTASEEDIKQAIVKLMADSKENKVNLDNRYRQMIEESLPQIPADTLEKLLQKLIAENIITDSQSKKFQDELTIVQRYAKNLEKEMGKEGNFSYLEDNAEHNSIIPINSREVTISIDPTKDNRISLKTDHTEQGSLGIRNLTDILPVLKTELDQKLKPYGYISEWSEVSNHEFNISLKKNPTETDPRPETDPKPETENDSNKPTSEEKDLPLLPSSFSLTFKADLDWTLDEEMKKNSFVSIDYSWIVNEQTQVNSSYAEYIDVNKSLISDLPELLKQFQMLDSTTQQIVTLFGDPENSISIDSYADMINKTENQEKTLEELANSNSVYRMYNNITDEQKRDAVTDKIYEEFKNKGNQLYTDIEGQIKDLQETIGTTTDENNNETKNTLYGTLNLMTEPQKLLNEAEKLNNWFVKANQQINEMYQSWKENEKNQEESVNGAEDQNPAGNLNPAENLNPVENQHPAENQHLTESDTISTASATDSLVKEMEDLVQNSKNSAESIEKSAAKAHDISPKIQELKETTDHVQKNADTVLNNLNTSVTQIQKNTSKNEQYSEEFSKVLSNTKQGGADNYKVFNFLSDPLVTKGSFEAARQTSIIPYYMTLVGAVLSVITGISLCRTIQRRKITRDMAFITPTRAWLNVPNVMKITGVSLIISLFFAGITTFSILGVFNISWFSYTFLNILGGILLITGFSRQFKNITLYVCASLLGLYLMLTPLLGMSTRPGSIVNLLYRFSPLQNIENGYTALSNAIHVGWESYLLLVIIIVVGIGTNFIAFPGVKKSEEAK</sequence>
<reference evidence="13 14" key="1">
    <citation type="submission" date="2017-09" db="EMBL/GenBank/DDBJ databases">
        <title>Large-scale bioinformatics analysis of Bacillus genomes uncovers conserved roles of natural products in bacterial physiology.</title>
        <authorList>
            <consortium name="Agbiome Team Llc"/>
            <person name="Bleich R.M."/>
            <person name="Grubbs K.J."/>
            <person name="Santa Maria K.C."/>
            <person name="Allen S.E."/>
            <person name="Farag S."/>
            <person name="Shank E.A."/>
            <person name="Bowers A."/>
        </authorList>
    </citation>
    <scope>NUCLEOTIDE SEQUENCE [LARGE SCALE GENOMIC DNA]</scope>
    <source>
        <strain evidence="13 14">AFS083043</strain>
    </source>
</reference>
<feature type="region of interest" description="Disordered" evidence="11">
    <location>
        <begin position="897"/>
        <end position="920"/>
    </location>
</feature>
<name>A0A2B0L6D8_BACCE</name>
<keyword evidence="8 12" id="KW-0472">Membrane</keyword>
<keyword evidence="10" id="KW-0175">Coiled coil</keyword>
<feature type="transmembrane region" description="Helical" evidence="12">
    <location>
        <begin position="1164"/>
        <end position="1185"/>
    </location>
</feature>
<keyword evidence="4" id="KW-1003">Cell membrane</keyword>
<dbReference type="PANTHER" id="PTHR43077:SF10">
    <property type="entry name" value="TRANSPORT PERMEASE PROTEIN"/>
    <property type="match status" value="1"/>
</dbReference>
<evidence type="ECO:0000313" key="14">
    <source>
        <dbReference type="Proteomes" id="UP000242656"/>
    </source>
</evidence>
<evidence type="ECO:0000256" key="9">
    <source>
        <dbReference type="ARBA" id="ARBA00046722"/>
    </source>
</evidence>
<dbReference type="GO" id="GO:0005886">
    <property type="term" value="C:plasma membrane"/>
    <property type="evidence" value="ECO:0007669"/>
    <property type="project" value="UniProtKB-SubCell"/>
</dbReference>
<feature type="coiled-coil region" evidence="10">
    <location>
        <begin position="363"/>
        <end position="397"/>
    </location>
</feature>
<feature type="transmembrane region" description="Helical" evidence="12">
    <location>
        <begin position="1080"/>
        <end position="1098"/>
    </location>
</feature>
<dbReference type="RefSeq" id="WP_098492735.1">
    <property type="nucleotide sequence ID" value="NZ_NUWN01000126.1"/>
</dbReference>
<dbReference type="InterPro" id="IPR023838">
    <property type="entry name" value="T7SS_EsaA"/>
</dbReference>
<keyword evidence="6 12" id="KW-1133">Transmembrane helix</keyword>
<evidence type="ECO:0000256" key="7">
    <source>
        <dbReference type="ARBA" id="ARBA00023026"/>
    </source>
</evidence>
<dbReference type="NCBIfam" id="TIGR03929">
    <property type="entry name" value="T7_esaA_Nterm"/>
    <property type="match status" value="1"/>
</dbReference>
<feature type="coiled-coil region" evidence="10">
    <location>
        <begin position="255"/>
        <end position="286"/>
    </location>
</feature>
<dbReference type="PANTHER" id="PTHR43077">
    <property type="entry name" value="TRANSPORT PERMEASE YVFS-RELATED"/>
    <property type="match status" value="1"/>
</dbReference>
<evidence type="ECO:0000256" key="10">
    <source>
        <dbReference type="SAM" id="Coils"/>
    </source>
</evidence>
<organism evidence="13 14">
    <name type="scientific">Bacillus cereus</name>
    <dbReference type="NCBI Taxonomy" id="1396"/>
    <lineage>
        <taxon>Bacteria</taxon>
        <taxon>Bacillati</taxon>
        <taxon>Bacillota</taxon>
        <taxon>Bacilli</taxon>
        <taxon>Bacillales</taxon>
        <taxon>Bacillaceae</taxon>
        <taxon>Bacillus</taxon>
        <taxon>Bacillus cereus group</taxon>
    </lineage>
</organism>
<evidence type="ECO:0000256" key="2">
    <source>
        <dbReference type="ARBA" id="ARBA00008338"/>
    </source>
</evidence>
<feature type="compositionally biased region" description="Basic and acidic residues" evidence="11">
    <location>
        <begin position="906"/>
        <end position="920"/>
    </location>
</feature>
<dbReference type="AlphaFoldDB" id="A0A2B0L6D8"/>
<evidence type="ECO:0000256" key="4">
    <source>
        <dbReference type="ARBA" id="ARBA00022475"/>
    </source>
</evidence>
<feature type="transmembrane region" description="Helical" evidence="12">
    <location>
        <begin position="1053"/>
        <end position="1074"/>
    </location>
</feature>
<dbReference type="InterPro" id="IPR051328">
    <property type="entry name" value="T7SS_ABC-Transporter"/>
</dbReference>
<feature type="region of interest" description="Disordered" evidence="11">
    <location>
        <begin position="581"/>
        <end position="616"/>
    </location>
</feature>
<evidence type="ECO:0000256" key="3">
    <source>
        <dbReference type="ARBA" id="ARBA00020819"/>
    </source>
</evidence>
<dbReference type="Gene3D" id="3.40.1710.10">
    <property type="entry name" value="abc type-2 transporter like domain"/>
    <property type="match status" value="1"/>
</dbReference>
<protein>
    <recommendedName>
        <fullName evidence="3">Type VII secretion system accessory factor EsaA</fullName>
    </recommendedName>
</protein>
<evidence type="ECO:0000256" key="1">
    <source>
        <dbReference type="ARBA" id="ARBA00004651"/>
    </source>
</evidence>
<gene>
    <name evidence="13" type="primary">esaA</name>
    <name evidence="13" type="ORF">COI93_23235</name>
</gene>
<evidence type="ECO:0000313" key="13">
    <source>
        <dbReference type="EMBL" id="PFK29608.1"/>
    </source>
</evidence>
<comment type="caution">
    <text evidence="13">The sequence shown here is derived from an EMBL/GenBank/DDBJ whole genome shotgun (WGS) entry which is preliminary data.</text>
</comment>
<comment type="subcellular location">
    <subcellularLocation>
        <location evidence="1">Cell membrane</location>
        <topology evidence="1">Multi-pass membrane protein</topology>
    </subcellularLocation>
</comment>